<comment type="caution">
    <text evidence="3">The sequence shown here is derived from an EMBL/GenBank/DDBJ whole genome shotgun (WGS) entry which is preliminary data.</text>
</comment>
<feature type="region of interest" description="Disordered" evidence="1">
    <location>
        <begin position="546"/>
        <end position="566"/>
    </location>
</feature>
<name>A0AAJ0CP57_9HYPO</name>
<dbReference type="EMBL" id="JASWJB010000142">
    <property type="protein sequence ID" value="KAK2595117.1"/>
    <property type="molecule type" value="Genomic_DNA"/>
</dbReference>
<sequence length="618" mass="66927">MAMEPRYTDEVRVVLEAVKPASSDRFSDRHIFLTKNRPSLDVGRSTKRDARLVAGPSNGWFDSPVMSRNHARLILSPKDNTVGIVDIGSLHGTYLNNSRLCERQPRKICSDDIIRFGIPIEKGVDVFQPCQMKVKLKYGLLNPKERPVVFKVPDSTDEEESVSGIDDAVDTTVALLQKAGVTPSRHIKQAIFGAIDLTGDDTPVVREIMDLTMNQDKPDELIIENQFPCEDISPQCASGEADGADKAREAVTSPHNSNSSIMFDTDEEALSYMDEDFMGCDVDENNSGLHRDSSSVSKSPRHLRSSTDCSHSESDEDDNNEFPSISEVLSEGLSERGLDLDDRDEKLTNVATSPTMRVEDLPTAAFATPSGNGCVSADDLGAKSGKAEYFAARAYNRRAQLDLDNDSENDAQYDVDDIVEDDGLASFACHASILSGSAPQTCISTADLLASGEKFLQSPIDDNDTQSEPAQEDLLDDTSAFTYEMSKRAAGLLDGSPVTVEMKETQKESNSVEEEHLMDQSPMSHLPSKRKAEEISALLPNEIEPNSSQTQLETAVGAPSSAPTSATSVEVSDNIFEAGGSTSVRPAKRLRRAAEVFGYAALGGVAVMSALIATAPVL</sequence>
<evidence type="ECO:0000313" key="3">
    <source>
        <dbReference type="EMBL" id="KAK2595117.1"/>
    </source>
</evidence>
<feature type="region of interest" description="Disordered" evidence="1">
    <location>
        <begin position="283"/>
        <end position="323"/>
    </location>
</feature>
<dbReference type="GO" id="GO:0005737">
    <property type="term" value="C:cytoplasm"/>
    <property type="evidence" value="ECO:0007669"/>
    <property type="project" value="TreeGrafter"/>
</dbReference>
<dbReference type="Proteomes" id="UP001251528">
    <property type="component" value="Unassembled WGS sequence"/>
</dbReference>
<dbReference type="SMART" id="SM00240">
    <property type="entry name" value="FHA"/>
    <property type="match status" value="1"/>
</dbReference>
<dbReference type="InterPro" id="IPR051176">
    <property type="entry name" value="Cent_Immune-Sig_Mod"/>
</dbReference>
<dbReference type="Gene3D" id="2.60.200.20">
    <property type="match status" value="1"/>
</dbReference>
<accession>A0AAJ0CP57</accession>
<feature type="region of interest" description="Disordered" evidence="1">
    <location>
        <begin position="235"/>
        <end position="261"/>
    </location>
</feature>
<dbReference type="SUPFAM" id="SSF49879">
    <property type="entry name" value="SMAD/FHA domain"/>
    <property type="match status" value="1"/>
</dbReference>
<dbReference type="PANTHER" id="PTHR15715:SF48">
    <property type="entry name" value="FHA DOMAIN-CONTAINING PROTEIN"/>
    <property type="match status" value="1"/>
</dbReference>
<evidence type="ECO:0000313" key="4">
    <source>
        <dbReference type="Proteomes" id="UP001251528"/>
    </source>
</evidence>
<dbReference type="AlphaFoldDB" id="A0AAJ0CP57"/>
<feature type="domain" description="FHA" evidence="2">
    <location>
        <begin position="40"/>
        <end position="100"/>
    </location>
</feature>
<proteinExistence type="predicted"/>
<keyword evidence="4" id="KW-1185">Reference proteome</keyword>
<evidence type="ECO:0000259" key="2">
    <source>
        <dbReference type="PROSITE" id="PS50006"/>
    </source>
</evidence>
<dbReference type="InterPro" id="IPR008984">
    <property type="entry name" value="SMAD_FHA_dom_sf"/>
</dbReference>
<dbReference type="PROSITE" id="PS50006">
    <property type="entry name" value="FHA_DOMAIN"/>
    <property type="match status" value="1"/>
</dbReference>
<feature type="compositionally biased region" description="Low complexity" evidence="1">
    <location>
        <begin position="554"/>
        <end position="566"/>
    </location>
</feature>
<dbReference type="Pfam" id="PF00498">
    <property type="entry name" value="FHA"/>
    <property type="match status" value="1"/>
</dbReference>
<dbReference type="PANTHER" id="PTHR15715">
    <property type="entry name" value="CENTROSOMAL PROTEIN OF 170 KDA"/>
    <property type="match status" value="1"/>
</dbReference>
<gene>
    <name evidence="3" type="ORF">QQS21_007143</name>
</gene>
<organism evidence="3 4">
    <name type="scientific">Conoideocrella luteorostrata</name>
    <dbReference type="NCBI Taxonomy" id="1105319"/>
    <lineage>
        <taxon>Eukaryota</taxon>
        <taxon>Fungi</taxon>
        <taxon>Dikarya</taxon>
        <taxon>Ascomycota</taxon>
        <taxon>Pezizomycotina</taxon>
        <taxon>Sordariomycetes</taxon>
        <taxon>Hypocreomycetidae</taxon>
        <taxon>Hypocreales</taxon>
        <taxon>Clavicipitaceae</taxon>
        <taxon>Conoideocrella</taxon>
    </lineage>
</organism>
<reference evidence="3" key="1">
    <citation type="submission" date="2023-06" db="EMBL/GenBank/DDBJ databases">
        <title>Conoideocrella luteorostrata (Hypocreales: Clavicipitaceae), a potential biocontrol fungus for elongate hemlock scale in United States Christmas tree production areas.</title>
        <authorList>
            <person name="Barrett H."/>
            <person name="Lovett B."/>
            <person name="Macias A.M."/>
            <person name="Stajich J.E."/>
            <person name="Kasson M.T."/>
        </authorList>
    </citation>
    <scope>NUCLEOTIDE SEQUENCE</scope>
    <source>
        <strain evidence="3">ARSEF 14590</strain>
    </source>
</reference>
<protein>
    <recommendedName>
        <fullName evidence="2">FHA domain-containing protein</fullName>
    </recommendedName>
</protein>
<dbReference type="InterPro" id="IPR000253">
    <property type="entry name" value="FHA_dom"/>
</dbReference>
<feature type="region of interest" description="Disordered" evidence="1">
    <location>
        <begin position="503"/>
        <end position="528"/>
    </location>
</feature>
<evidence type="ECO:0000256" key="1">
    <source>
        <dbReference type="SAM" id="MobiDB-lite"/>
    </source>
</evidence>